<keyword evidence="8" id="KW-1185">Reference proteome</keyword>
<name>A0AAD7QAL7_QUISA</name>
<feature type="region of interest" description="Disordered" evidence="5">
    <location>
        <begin position="190"/>
        <end position="209"/>
    </location>
</feature>
<comment type="subcellular location">
    <subcellularLocation>
        <location evidence="1">Nucleus</location>
    </subcellularLocation>
</comment>
<organism evidence="7 8">
    <name type="scientific">Quillaja saponaria</name>
    <name type="common">Soap bark tree</name>
    <dbReference type="NCBI Taxonomy" id="32244"/>
    <lineage>
        <taxon>Eukaryota</taxon>
        <taxon>Viridiplantae</taxon>
        <taxon>Streptophyta</taxon>
        <taxon>Embryophyta</taxon>
        <taxon>Tracheophyta</taxon>
        <taxon>Spermatophyta</taxon>
        <taxon>Magnoliopsida</taxon>
        <taxon>eudicotyledons</taxon>
        <taxon>Gunneridae</taxon>
        <taxon>Pentapetalae</taxon>
        <taxon>rosids</taxon>
        <taxon>fabids</taxon>
        <taxon>Fabales</taxon>
        <taxon>Quillajaceae</taxon>
        <taxon>Quillaja</taxon>
    </lineage>
</organism>
<sequence>MASFISNLESDNSDSLQESNRKKRRKIGDNNIQEDQNSCTQIRWRSDTEQQIYTSKLVRALQHVLRRNPSSTLKFNGGREVRDTAYRVLAASAKGKTRWSRAILSNPYKLKFQNQHRKVKKVNGHGWLRKPEVRRDRRKIPPIQKKVQVLGRLVPGCRKTSFPNLLEEATDYIAALEMQVRAMAALTEHLSGGSPADPTRFDSTLNTLS</sequence>
<dbReference type="InterPro" id="IPR036638">
    <property type="entry name" value="HLH_DNA-bd_sf"/>
</dbReference>
<evidence type="ECO:0000256" key="1">
    <source>
        <dbReference type="ARBA" id="ARBA00004123"/>
    </source>
</evidence>
<keyword evidence="4" id="KW-0539">Nucleus</keyword>
<protein>
    <submittedName>
        <fullName evidence="7">Transcription factor</fullName>
    </submittedName>
</protein>
<dbReference type="InterPro" id="IPR044660">
    <property type="entry name" value="IBH1-like"/>
</dbReference>
<dbReference type="AlphaFoldDB" id="A0AAD7QAL7"/>
<dbReference type="PANTHER" id="PTHR33124:SF46">
    <property type="entry name" value="TRANSCRIPTION FACTOR BHLH150"/>
    <property type="match status" value="1"/>
</dbReference>
<feature type="compositionally biased region" description="Polar residues" evidence="5">
    <location>
        <begin position="1"/>
        <end position="18"/>
    </location>
</feature>
<reference evidence="7" key="1">
    <citation type="journal article" date="2023" name="Science">
        <title>Elucidation of the pathway for biosynthesis of saponin adjuvants from the soapbark tree.</title>
        <authorList>
            <person name="Reed J."/>
            <person name="Orme A."/>
            <person name="El-Demerdash A."/>
            <person name="Owen C."/>
            <person name="Martin L.B.B."/>
            <person name="Misra R.C."/>
            <person name="Kikuchi S."/>
            <person name="Rejzek M."/>
            <person name="Martin A.C."/>
            <person name="Harkess A."/>
            <person name="Leebens-Mack J."/>
            <person name="Louveau T."/>
            <person name="Stephenson M.J."/>
            <person name="Osbourn A."/>
        </authorList>
    </citation>
    <scope>NUCLEOTIDE SEQUENCE</scope>
    <source>
        <strain evidence="7">S10</strain>
    </source>
</reference>
<comment type="caution">
    <text evidence="7">The sequence shown here is derived from an EMBL/GenBank/DDBJ whole genome shotgun (WGS) entry which is preliminary data.</text>
</comment>
<evidence type="ECO:0000256" key="5">
    <source>
        <dbReference type="SAM" id="MobiDB-lite"/>
    </source>
</evidence>
<dbReference type="CDD" id="cd11444">
    <property type="entry name" value="bHLH_AtIBH1_like"/>
    <property type="match status" value="1"/>
</dbReference>
<dbReference type="InterPro" id="IPR044549">
    <property type="entry name" value="bHLH_AtIBH1-like"/>
</dbReference>
<dbReference type="GO" id="GO:0046983">
    <property type="term" value="F:protein dimerization activity"/>
    <property type="evidence" value="ECO:0007669"/>
    <property type="project" value="InterPro"/>
</dbReference>
<evidence type="ECO:0000256" key="4">
    <source>
        <dbReference type="ARBA" id="ARBA00023242"/>
    </source>
</evidence>
<dbReference type="Pfam" id="PF26576">
    <property type="entry name" value="IBH1_N"/>
    <property type="match status" value="1"/>
</dbReference>
<feature type="region of interest" description="Disordered" evidence="5">
    <location>
        <begin position="1"/>
        <end position="39"/>
    </location>
</feature>
<evidence type="ECO:0000259" key="6">
    <source>
        <dbReference type="PROSITE" id="PS50888"/>
    </source>
</evidence>
<dbReference type="PROSITE" id="PS50888">
    <property type="entry name" value="BHLH"/>
    <property type="match status" value="1"/>
</dbReference>
<dbReference type="Proteomes" id="UP001163823">
    <property type="component" value="Chromosome 3"/>
</dbReference>
<dbReference type="GO" id="GO:0000976">
    <property type="term" value="F:transcription cis-regulatory region binding"/>
    <property type="evidence" value="ECO:0007669"/>
    <property type="project" value="UniProtKB-ARBA"/>
</dbReference>
<dbReference type="SUPFAM" id="SSF47459">
    <property type="entry name" value="HLH, helix-loop-helix DNA-binding domain"/>
    <property type="match status" value="1"/>
</dbReference>
<evidence type="ECO:0000313" key="8">
    <source>
        <dbReference type="Proteomes" id="UP001163823"/>
    </source>
</evidence>
<dbReference type="PANTHER" id="PTHR33124">
    <property type="entry name" value="TRANSCRIPTION FACTOR IBH1-LIKE 1"/>
    <property type="match status" value="1"/>
</dbReference>
<keyword evidence="3" id="KW-0804">Transcription</keyword>
<dbReference type="KEGG" id="qsa:O6P43_007418"/>
<dbReference type="InterPro" id="IPR059002">
    <property type="entry name" value="IBH1_N"/>
</dbReference>
<keyword evidence="2" id="KW-0805">Transcription regulation</keyword>
<dbReference type="InterPro" id="IPR011598">
    <property type="entry name" value="bHLH_dom"/>
</dbReference>
<evidence type="ECO:0000313" key="7">
    <source>
        <dbReference type="EMBL" id="KAJ7977852.1"/>
    </source>
</evidence>
<dbReference type="GO" id="GO:0005634">
    <property type="term" value="C:nucleus"/>
    <property type="evidence" value="ECO:0007669"/>
    <property type="project" value="UniProtKB-SubCell"/>
</dbReference>
<dbReference type="GO" id="GO:0006355">
    <property type="term" value="P:regulation of DNA-templated transcription"/>
    <property type="evidence" value="ECO:0007669"/>
    <property type="project" value="InterPro"/>
</dbReference>
<feature type="compositionally biased region" description="Polar residues" evidence="5">
    <location>
        <begin position="30"/>
        <end position="39"/>
    </location>
</feature>
<gene>
    <name evidence="7" type="ORF">O6P43_007418</name>
</gene>
<accession>A0AAD7QAL7</accession>
<proteinExistence type="predicted"/>
<evidence type="ECO:0000256" key="2">
    <source>
        <dbReference type="ARBA" id="ARBA00023015"/>
    </source>
</evidence>
<dbReference type="EMBL" id="JARAOO010000003">
    <property type="protein sequence ID" value="KAJ7977852.1"/>
    <property type="molecule type" value="Genomic_DNA"/>
</dbReference>
<feature type="domain" description="BHLH" evidence="6">
    <location>
        <begin position="127"/>
        <end position="176"/>
    </location>
</feature>
<evidence type="ECO:0000256" key="3">
    <source>
        <dbReference type="ARBA" id="ARBA00023163"/>
    </source>
</evidence>